<keyword evidence="7" id="KW-1185">Reference proteome</keyword>
<dbReference type="OrthoDB" id="6023281at2"/>
<keyword evidence="3" id="KW-0949">S-adenosyl-L-methionine</keyword>
<gene>
    <name evidence="6" type="primary">anoI</name>
    <name evidence="6" type="ORF">PPN31114_04401</name>
</gene>
<keyword evidence="2 6" id="KW-0808">Transferase</keyword>
<evidence type="ECO:0000256" key="2">
    <source>
        <dbReference type="ARBA" id="ARBA00022679"/>
    </source>
</evidence>
<organism evidence="6 7">
    <name type="scientific">Pandoraea pneumonica</name>
    <dbReference type="NCBI Taxonomy" id="2508299"/>
    <lineage>
        <taxon>Bacteria</taxon>
        <taxon>Pseudomonadati</taxon>
        <taxon>Pseudomonadota</taxon>
        <taxon>Betaproteobacteria</taxon>
        <taxon>Burkholderiales</taxon>
        <taxon>Burkholderiaceae</taxon>
        <taxon>Pandoraea</taxon>
    </lineage>
</organism>
<evidence type="ECO:0000256" key="1">
    <source>
        <dbReference type="ARBA" id="ARBA00022654"/>
    </source>
</evidence>
<name>A0A5E4YBA0_9BURK</name>
<dbReference type="PANTHER" id="PTHR39322">
    <property type="entry name" value="ACYL-HOMOSERINE-LACTONE SYNTHASE"/>
    <property type="match status" value="1"/>
</dbReference>
<evidence type="ECO:0000256" key="4">
    <source>
        <dbReference type="ARBA" id="ARBA00022929"/>
    </source>
</evidence>
<evidence type="ECO:0000313" key="6">
    <source>
        <dbReference type="EMBL" id="VVE45708.1"/>
    </source>
</evidence>
<dbReference type="PANTHER" id="PTHR39322:SF1">
    <property type="entry name" value="ISOVALERYL-HOMOSERINE LACTONE SYNTHASE"/>
    <property type="match status" value="1"/>
</dbReference>
<keyword evidence="1 5" id="KW-0673">Quorum sensing</keyword>
<dbReference type="InterPro" id="IPR016181">
    <property type="entry name" value="Acyl_CoA_acyltransferase"/>
</dbReference>
<dbReference type="Gene3D" id="3.40.630.30">
    <property type="match status" value="1"/>
</dbReference>
<dbReference type="EMBL" id="CABPSK010000004">
    <property type="protein sequence ID" value="VVE45708.1"/>
    <property type="molecule type" value="Genomic_DNA"/>
</dbReference>
<comment type="similarity">
    <text evidence="5">Belongs to the autoinducer synthase family.</text>
</comment>
<keyword evidence="4 5" id="KW-0071">Autoinducer synthesis</keyword>
<dbReference type="PROSITE" id="PS51187">
    <property type="entry name" value="AUTOINDUCER_SYNTH_2"/>
    <property type="match status" value="1"/>
</dbReference>
<dbReference type="GO" id="GO:0007165">
    <property type="term" value="P:signal transduction"/>
    <property type="evidence" value="ECO:0007669"/>
    <property type="project" value="TreeGrafter"/>
</dbReference>
<evidence type="ECO:0000313" key="7">
    <source>
        <dbReference type="Proteomes" id="UP000366945"/>
    </source>
</evidence>
<evidence type="ECO:0000256" key="5">
    <source>
        <dbReference type="PROSITE-ProRule" id="PRU00533"/>
    </source>
</evidence>
<dbReference type="Pfam" id="PF00765">
    <property type="entry name" value="Autoind_synth"/>
    <property type="match status" value="1"/>
</dbReference>
<proteinExistence type="inferred from homology"/>
<dbReference type="RefSeq" id="WP_150681584.1">
    <property type="nucleotide sequence ID" value="NZ_CABPSK010000004.1"/>
</dbReference>
<sequence length="224" mass="24715">MRVDVLRGAQMMPATRAEIARFRHRVFVQKLGWCVPRSPASVPGNGEESDEYDHDDTVYVTLRGDGDALVGCARLLPATRHFLLGDHFRHLVDDMPGAVVFDDAMRSDDSDTPHLARDRESPGTVWELSRFALASSEDTDSRSKAATQRSTQGARELLRAAMFTAHALGARRLIGVTYVSLARLFERLGVPTHKLGVAYKIDGRWVAAYRIDIDEIGLAALGLA</sequence>
<accession>A0A5E4YBA0</accession>
<dbReference type="InterPro" id="IPR001690">
    <property type="entry name" value="Autoind_synthase"/>
</dbReference>
<evidence type="ECO:0000256" key="3">
    <source>
        <dbReference type="ARBA" id="ARBA00022691"/>
    </source>
</evidence>
<reference evidence="6 7" key="1">
    <citation type="submission" date="2019-08" db="EMBL/GenBank/DDBJ databases">
        <authorList>
            <person name="Peeters C."/>
        </authorList>
    </citation>
    <scope>NUCLEOTIDE SEQUENCE [LARGE SCALE GENOMIC DNA]</scope>
    <source>
        <strain evidence="6 7">LMG 31114</strain>
    </source>
</reference>
<dbReference type="EC" id="2.3.1.184" evidence="6"/>
<dbReference type="SUPFAM" id="SSF55729">
    <property type="entry name" value="Acyl-CoA N-acyltransferases (Nat)"/>
    <property type="match status" value="1"/>
</dbReference>
<dbReference type="GO" id="GO:0061579">
    <property type="term" value="F:N-acyl homoserine lactone synthase activity"/>
    <property type="evidence" value="ECO:0007669"/>
    <property type="project" value="UniProtKB-EC"/>
</dbReference>
<dbReference type="AlphaFoldDB" id="A0A5E4YBA0"/>
<dbReference type="GO" id="GO:0009372">
    <property type="term" value="P:quorum sensing"/>
    <property type="evidence" value="ECO:0007669"/>
    <property type="project" value="UniProtKB-UniRule"/>
</dbReference>
<protein>
    <submittedName>
        <fullName evidence="6">Acyl-homoserine-lactone synthase</fullName>
        <ecNumber evidence="6">2.3.1.184</ecNumber>
    </submittedName>
</protein>
<dbReference type="Proteomes" id="UP000366945">
    <property type="component" value="Unassembled WGS sequence"/>
</dbReference>
<keyword evidence="6" id="KW-0012">Acyltransferase</keyword>
<dbReference type="GeneID" id="300406385"/>